<accession>A0ABW1LJC7</accession>
<dbReference type="Gene3D" id="2.30.110.10">
    <property type="entry name" value="Electron Transport, Fmn-binding Protein, Chain A"/>
    <property type="match status" value="1"/>
</dbReference>
<name>A0ABW1LJC7_9ACTN</name>
<dbReference type="PANTHER" id="PTHR39428:SF1">
    <property type="entry name" value="F420H(2)-DEPENDENT QUINONE REDUCTASE RV1261C"/>
    <property type="match status" value="1"/>
</dbReference>
<dbReference type="RefSeq" id="WP_379154200.1">
    <property type="nucleotide sequence ID" value="NZ_JBHSRJ010000004.1"/>
</dbReference>
<dbReference type="SUPFAM" id="SSF50475">
    <property type="entry name" value="FMN-binding split barrel"/>
    <property type="match status" value="1"/>
</dbReference>
<organism evidence="3 4">
    <name type="scientific">Nocardioides hankookensis</name>
    <dbReference type="NCBI Taxonomy" id="443157"/>
    <lineage>
        <taxon>Bacteria</taxon>
        <taxon>Bacillati</taxon>
        <taxon>Actinomycetota</taxon>
        <taxon>Actinomycetes</taxon>
        <taxon>Propionibacteriales</taxon>
        <taxon>Nocardioidaceae</taxon>
        <taxon>Nocardioides</taxon>
    </lineage>
</organism>
<gene>
    <name evidence="3" type="ORF">ACFPYL_12065</name>
</gene>
<evidence type="ECO:0000256" key="2">
    <source>
        <dbReference type="ARBA" id="ARBA00049106"/>
    </source>
</evidence>
<dbReference type="NCBIfam" id="TIGR00026">
    <property type="entry name" value="hi_GC_TIGR00026"/>
    <property type="match status" value="1"/>
</dbReference>
<comment type="similarity">
    <text evidence="1">Belongs to the F420H(2)-dependent quinone reductase family.</text>
</comment>
<protein>
    <submittedName>
        <fullName evidence="3">Nitroreductase family deazaflavin-dependent oxidoreductase</fullName>
    </submittedName>
</protein>
<dbReference type="InterPro" id="IPR012349">
    <property type="entry name" value="Split_barrel_FMN-bd"/>
</dbReference>
<dbReference type="InterPro" id="IPR004378">
    <property type="entry name" value="F420H2_quin_Rdtase"/>
</dbReference>
<dbReference type="Proteomes" id="UP001596135">
    <property type="component" value="Unassembled WGS sequence"/>
</dbReference>
<evidence type="ECO:0000256" key="1">
    <source>
        <dbReference type="ARBA" id="ARBA00008710"/>
    </source>
</evidence>
<evidence type="ECO:0000313" key="4">
    <source>
        <dbReference type="Proteomes" id="UP001596135"/>
    </source>
</evidence>
<reference evidence="4" key="1">
    <citation type="journal article" date="2019" name="Int. J. Syst. Evol. Microbiol.">
        <title>The Global Catalogue of Microorganisms (GCM) 10K type strain sequencing project: providing services to taxonomists for standard genome sequencing and annotation.</title>
        <authorList>
            <consortium name="The Broad Institute Genomics Platform"/>
            <consortium name="The Broad Institute Genome Sequencing Center for Infectious Disease"/>
            <person name="Wu L."/>
            <person name="Ma J."/>
        </authorList>
    </citation>
    <scope>NUCLEOTIDE SEQUENCE [LARGE SCALE GENOMIC DNA]</scope>
    <source>
        <strain evidence="4">CCUG 54522</strain>
    </source>
</reference>
<keyword evidence="4" id="KW-1185">Reference proteome</keyword>
<dbReference type="Pfam" id="PF04075">
    <property type="entry name" value="F420H2_quin_red"/>
    <property type="match status" value="1"/>
</dbReference>
<dbReference type="PANTHER" id="PTHR39428">
    <property type="entry name" value="F420H(2)-DEPENDENT QUINONE REDUCTASE RV1261C"/>
    <property type="match status" value="1"/>
</dbReference>
<proteinExistence type="inferred from homology"/>
<sequence length="134" mass="14840">MSDYNAAIIEEFRANHGKVGGNFEGAPLLLLHSTGAKSGQERVSPMMYLRDGDRYLVFASKAGAPDNPDWYHNLKANPDAMIEVGDDTVAVRAEELPRAERDEKYAEQAALFPGFADYEKKTDRVIPVLALTPR</sequence>
<evidence type="ECO:0000313" key="3">
    <source>
        <dbReference type="EMBL" id="MFC6043819.1"/>
    </source>
</evidence>
<comment type="catalytic activity">
    <reaction evidence="2">
        <text>oxidized coenzyme F420-(gamma-L-Glu)(n) + a quinol + H(+) = reduced coenzyme F420-(gamma-L-Glu)(n) + a quinone</text>
        <dbReference type="Rhea" id="RHEA:39663"/>
        <dbReference type="Rhea" id="RHEA-COMP:12939"/>
        <dbReference type="Rhea" id="RHEA-COMP:14378"/>
        <dbReference type="ChEBI" id="CHEBI:15378"/>
        <dbReference type="ChEBI" id="CHEBI:24646"/>
        <dbReference type="ChEBI" id="CHEBI:132124"/>
        <dbReference type="ChEBI" id="CHEBI:133980"/>
        <dbReference type="ChEBI" id="CHEBI:139511"/>
    </reaction>
</comment>
<comment type="caution">
    <text evidence="3">The sequence shown here is derived from an EMBL/GenBank/DDBJ whole genome shotgun (WGS) entry which is preliminary data.</text>
</comment>
<dbReference type="EMBL" id="JBHSRJ010000004">
    <property type="protein sequence ID" value="MFC6043819.1"/>
    <property type="molecule type" value="Genomic_DNA"/>
</dbReference>